<proteinExistence type="predicted"/>
<dbReference type="GO" id="GO:0003700">
    <property type="term" value="F:DNA-binding transcription factor activity"/>
    <property type="evidence" value="ECO:0007669"/>
    <property type="project" value="TreeGrafter"/>
</dbReference>
<dbReference type="AlphaFoldDB" id="A0A387FVH0"/>
<evidence type="ECO:0000256" key="3">
    <source>
        <dbReference type="ARBA" id="ARBA00023163"/>
    </source>
</evidence>
<dbReference type="Proteomes" id="UP000282195">
    <property type="component" value="Chromosome"/>
</dbReference>
<dbReference type="PANTHER" id="PTHR46797:SF23">
    <property type="entry name" value="HTH-TYPE TRANSCRIPTIONAL REGULATOR SUTR"/>
    <property type="match status" value="1"/>
</dbReference>
<name>A0A387FVH0_9HYPH</name>
<reference evidence="6 7" key="1">
    <citation type="submission" date="2018-10" db="EMBL/GenBank/DDBJ databases">
        <title>Rhizobium etli, R. leguminosarum and a new Rhizobium genospecies from Phaseolus dumosus.</title>
        <authorList>
            <person name="Ramirez-Puebla S.T."/>
            <person name="Rogel-Hernandez M.A."/>
            <person name="Guerrero G."/>
            <person name="Ormeno-Orrillo E."/>
            <person name="Martinez-Romero J.C."/>
            <person name="Negrete-Yankelevich S."/>
            <person name="Martinez-Romero E."/>
        </authorList>
    </citation>
    <scope>NUCLEOTIDE SEQUENCE [LARGE SCALE GENOMIC DNA]</scope>
    <source>
        <strain evidence="6 7">CCGE525</strain>
    </source>
</reference>
<keyword evidence="3" id="KW-0804">Transcription</keyword>
<dbReference type="OrthoDB" id="9815697at2"/>
<keyword evidence="2" id="KW-0238">DNA-binding</keyword>
<dbReference type="CDD" id="cd00093">
    <property type="entry name" value="HTH_XRE"/>
    <property type="match status" value="1"/>
</dbReference>
<dbReference type="SMART" id="SM00530">
    <property type="entry name" value="HTH_XRE"/>
    <property type="match status" value="1"/>
</dbReference>
<dbReference type="Gene3D" id="1.10.260.40">
    <property type="entry name" value="lambda repressor-like DNA-binding domains"/>
    <property type="match status" value="1"/>
</dbReference>
<dbReference type="RefSeq" id="WP_120706106.1">
    <property type="nucleotide sequence ID" value="NZ_CP032694.1"/>
</dbReference>
<sequence length="89" mass="10062">MDAKEIFGWNLRKARIAKGLTQEALALEADVDRAYLGRIERGKENVTINVIEMLSRKLDAPLDKLFQVPPKDEPKPLPLKAGRRPGKRV</sequence>
<evidence type="ECO:0000313" key="7">
    <source>
        <dbReference type="Proteomes" id="UP000282195"/>
    </source>
</evidence>
<organism evidence="6 7">
    <name type="scientific">Rhizobium jaguaris</name>
    <dbReference type="NCBI Taxonomy" id="1312183"/>
    <lineage>
        <taxon>Bacteria</taxon>
        <taxon>Pseudomonadati</taxon>
        <taxon>Pseudomonadota</taxon>
        <taxon>Alphaproteobacteria</taxon>
        <taxon>Hyphomicrobiales</taxon>
        <taxon>Rhizobiaceae</taxon>
        <taxon>Rhizobium/Agrobacterium group</taxon>
        <taxon>Rhizobium</taxon>
    </lineage>
</organism>
<protein>
    <submittedName>
        <fullName evidence="6">XRE family transcriptional regulator</fullName>
    </submittedName>
</protein>
<dbReference type="EMBL" id="CP032694">
    <property type="protein sequence ID" value="AYG61145.1"/>
    <property type="molecule type" value="Genomic_DNA"/>
</dbReference>
<dbReference type="PANTHER" id="PTHR46797">
    <property type="entry name" value="HTH-TYPE TRANSCRIPTIONAL REGULATOR"/>
    <property type="match status" value="1"/>
</dbReference>
<evidence type="ECO:0000256" key="4">
    <source>
        <dbReference type="SAM" id="MobiDB-lite"/>
    </source>
</evidence>
<evidence type="ECO:0000256" key="2">
    <source>
        <dbReference type="ARBA" id="ARBA00023125"/>
    </source>
</evidence>
<feature type="region of interest" description="Disordered" evidence="4">
    <location>
        <begin position="66"/>
        <end position="89"/>
    </location>
</feature>
<evidence type="ECO:0000259" key="5">
    <source>
        <dbReference type="PROSITE" id="PS50943"/>
    </source>
</evidence>
<dbReference type="InterPro" id="IPR010982">
    <property type="entry name" value="Lambda_DNA-bd_dom_sf"/>
</dbReference>
<keyword evidence="1" id="KW-0805">Transcription regulation</keyword>
<dbReference type="GO" id="GO:0005829">
    <property type="term" value="C:cytosol"/>
    <property type="evidence" value="ECO:0007669"/>
    <property type="project" value="TreeGrafter"/>
</dbReference>
<dbReference type="PROSITE" id="PS50943">
    <property type="entry name" value="HTH_CROC1"/>
    <property type="match status" value="1"/>
</dbReference>
<gene>
    <name evidence="6" type="ORF">CCGE525_21760</name>
</gene>
<feature type="domain" description="HTH cro/C1-type" evidence="5">
    <location>
        <begin position="11"/>
        <end position="65"/>
    </location>
</feature>
<accession>A0A387FVH0</accession>
<dbReference type="Pfam" id="PF01381">
    <property type="entry name" value="HTH_3"/>
    <property type="match status" value="1"/>
</dbReference>
<dbReference type="SUPFAM" id="SSF47413">
    <property type="entry name" value="lambda repressor-like DNA-binding domains"/>
    <property type="match status" value="1"/>
</dbReference>
<evidence type="ECO:0000256" key="1">
    <source>
        <dbReference type="ARBA" id="ARBA00023015"/>
    </source>
</evidence>
<dbReference type="GO" id="GO:0003677">
    <property type="term" value="F:DNA binding"/>
    <property type="evidence" value="ECO:0007669"/>
    <property type="project" value="UniProtKB-KW"/>
</dbReference>
<evidence type="ECO:0000313" key="6">
    <source>
        <dbReference type="EMBL" id="AYG61145.1"/>
    </source>
</evidence>
<keyword evidence="7" id="KW-1185">Reference proteome</keyword>
<dbReference type="KEGG" id="rjg:CCGE525_21760"/>
<dbReference type="InterPro" id="IPR050807">
    <property type="entry name" value="TransReg_Diox_bact_type"/>
</dbReference>
<dbReference type="InterPro" id="IPR001387">
    <property type="entry name" value="Cro/C1-type_HTH"/>
</dbReference>